<dbReference type="InterPro" id="IPR046347">
    <property type="entry name" value="bZIP_sf"/>
</dbReference>
<evidence type="ECO:0000256" key="4">
    <source>
        <dbReference type="ARBA" id="ARBA00023125"/>
    </source>
</evidence>
<dbReference type="PANTHER" id="PTHR11988">
    <property type="entry name" value="THYROTROPH EMBRYONIC FACTOR RELATED"/>
    <property type="match status" value="1"/>
</dbReference>
<dbReference type="EMBL" id="CAKOFQ010006941">
    <property type="protein sequence ID" value="CAH1983598.1"/>
    <property type="molecule type" value="Genomic_DNA"/>
</dbReference>
<feature type="coiled-coil region" evidence="7">
    <location>
        <begin position="188"/>
        <end position="215"/>
    </location>
</feature>
<feature type="compositionally biased region" description="Basic and acidic residues" evidence="8">
    <location>
        <begin position="166"/>
        <end position="178"/>
    </location>
</feature>
<dbReference type="GO" id="GO:0005634">
    <property type="term" value="C:nucleus"/>
    <property type="evidence" value="ECO:0007669"/>
    <property type="project" value="UniProtKB-SubCell"/>
</dbReference>
<feature type="domain" description="BZIP" evidence="9">
    <location>
        <begin position="156"/>
        <end position="218"/>
    </location>
</feature>
<comment type="subcellular location">
    <subcellularLocation>
        <location evidence="1">Nucleus</location>
    </subcellularLocation>
</comment>
<dbReference type="Proteomes" id="UP001152888">
    <property type="component" value="Unassembled WGS sequence"/>
</dbReference>
<name>A0A9P0KT88_ACAOB</name>
<evidence type="ECO:0000256" key="8">
    <source>
        <dbReference type="SAM" id="MobiDB-lite"/>
    </source>
</evidence>
<sequence length="218" mass="24849">MMETHYLPTYLPIKQELPDTDPVVLDLCVRKEPPVTPIYPHDYRSRSPPTYADTCTSPNSVSGTSEASDLSSSESKDVNANVSSSGIKCSRPFKAFPKDLSPITLLSTFPTSILGKDSAEAYAEFRQKMLSQVQSPHNGTNKNMRRSQLTNSHVSDPTYWEKRRKNNEAAKRSRDARRAKEDEIAIRCAFLEQENMQLKLRLASLEAEMERFQRQFYH</sequence>
<dbReference type="SUPFAM" id="SSF57959">
    <property type="entry name" value="Leucine zipper domain"/>
    <property type="match status" value="1"/>
</dbReference>
<feature type="region of interest" description="Disordered" evidence="8">
    <location>
        <begin position="133"/>
        <end position="178"/>
    </location>
</feature>
<gene>
    <name evidence="10" type="ORF">ACAOBT_LOCUS15632</name>
</gene>
<evidence type="ECO:0000259" key="9">
    <source>
        <dbReference type="PROSITE" id="PS50217"/>
    </source>
</evidence>
<keyword evidence="4" id="KW-0238">DNA-binding</keyword>
<keyword evidence="11" id="KW-1185">Reference proteome</keyword>
<dbReference type="PANTHER" id="PTHR11988:SF27">
    <property type="entry name" value="GH27708P"/>
    <property type="match status" value="1"/>
</dbReference>
<dbReference type="OrthoDB" id="361013at2759"/>
<keyword evidence="7" id="KW-0175">Coiled coil</keyword>
<keyword evidence="5" id="KW-0804">Transcription</keyword>
<keyword evidence="6" id="KW-0539">Nucleus</keyword>
<protein>
    <recommendedName>
        <fullName evidence="9">BZIP domain-containing protein</fullName>
    </recommendedName>
</protein>
<accession>A0A9P0KT88</accession>
<dbReference type="InterPro" id="IPR004827">
    <property type="entry name" value="bZIP"/>
</dbReference>
<dbReference type="GO" id="GO:0000981">
    <property type="term" value="F:DNA-binding transcription factor activity, RNA polymerase II-specific"/>
    <property type="evidence" value="ECO:0007669"/>
    <property type="project" value="TreeGrafter"/>
</dbReference>
<comment type="similarity">
    <text evidence="2">Belongs to the bZIP family. NFIL3 subfamily.</text>
</comment>
<dbReference type="SMART" id="SM00338">
    <property type="entry name" value="BRLZ"/>
    <property type="match status" value="1"/>
</dbReference>
<evidence type="ECO:0000256" key="6">
    <source>
        <dbReference type="ARBA" id="ARBA00023242"/>
    </source>
</evidence>
<evidence type="ECO:0000313" key="10">
    <source>
        <dbReference type="EMBL" id="CAH1983598.1"/>
    </source>
</evidence>
<dbReference type="GO" id="GO:0000978">
    <property type="term" value="F:RNA polymerase II cis-regulatory region sequence-specific DNA binding"/>
    <property type="evidence" value="ECO:0007669"/>
    <property type="project" value="TreeGrafter"/>
</dbReference>
<evidence type="ECO:0000256" key="1">
    <source>
        <dbReference type="ARBA" id="ARBA00004123"/>
    </source>
</evidence>
<evidence type="ECO:0000256" key="5">
    <source>
        <dbReference type="ARBA" id="ARBA00023163"/>
    </source>
</evidence>
<dbReference type="AlphaFoldDB" id="A0A9P0KT88"/>
<dbReference type="PROSITE" id="PS50217">
    <property type="entry name" value="BZIP"/>
    <property type="match status" value="1"/>
</dbReference>
<evidence type="ECO:0000256" key="3">
    <source>
        <dbReference type="ARBA" id="ARBA00023015"/>
    </source>
</evidence>
<proteinExistence type="inferred from homology"/>
<organism evidence="10 11">
    <name type="scientific">Acanthoscelides obtectus</name>
    <name type="common">Bean weevil</name>
    <name type="synonym">Bruchus obtectus</name>
    <dbReference type="NCBI Taxonomy" id="200917"/>
    <lineage>
        <taxon>Eukaryota</taxon>
        <taxon>Metazoa</taxon>
        <taxon>Ecdysozoa</taxon>
        <taxon>Arthropoda</taxon>
        <taxon>Hexapoda</taxon>
        <taxon>Insecta</taxon>
        <taxon>Pterygota</taxon>
        <taxon>Neoptera</taxon>
        <taxon>Endopterygota</taxon>
        <taxon>Coleoptera</taxon>
        <taxon>Polyphaga</taxon>
        <taxon>Cucujiformia</taxon>
        <taxon>Chrysomeloidea</taxon>
        <taxon>Chrysomelidae</taxon>
        <taxon>Bruchinae</taxon>
        <taxon>Bruchini</taxon>
        <taxon>Acanthoscelides</taxon>
    </lineage>
</organism>
<evidence type="ECO:0000313" key="11">
    <source>
        <dbReference type="Proteomes" id="UP001152888"/>
    </source>
</evidence>
<evidence type="ECO:0000256" key="7">
    <source>
        <dbReference type="SAM" id="Coils"/>
    </source>
</evidence>
<comment type="caution">
    <text evidence="10">The sequence shown here is derived from an EMBL/GenBank/DDBJ whole genome shotgun (WGS) entry which is preliminary data.</text>
</comment>
<dbReference type="InterPro" id="IPR040223">
    <property type="entry name" value="PAR_bZIP"/>
</dbReference>
<keyword evidence="3" id="KW-0805">Transcription regulation</keyword>
<dbReference type="Pfam" id="PF07716">
    <property type="entry name" value="bZIP_2"/>
    <property type="match status" value="1"/>
</dbReference>
<dbReference type="FunFam" id="1.20.5.170:FF:000025">
    <property type="entry name" value="nuclear factor interleukin-3-regulated protein-like"/>
    <property type="match status" value="1"/>
</dbReference>
<feature type="compositionally biased region" description="Polar residues" evidence="8">
    <location>
        <begin position="133"/>
        <end position="155"/>
    </location>
</feature>
<dbReference type="Gene3D" id="1.20.5.170">
    <property type="match status" value="1"/>
</dbReference>
<feature type="region of interest" description="Disordered" evidence="8">
    <location>
        <begin position="38"/>
        <end position="85"/>
    </location>
</feature>
<evidence type="ECO:0000256" key="2">
    <source>
        <dbReference type="ARBA" id="ARBA00006079"/>
    </source>
</evidence>
<dbReference type="CDD" id="cd14695">
    <property type="entry name" value="bZIP_HLF"/>
    <property type="match status" value="1"/>
</dbReference>
<reference evidence="10" key="1">
    <citation type="submission" date="2022-03" db="EMBL/GenBank/DDBJ databases">
        <authorList>
            <person name="Sayadi A."/>
        </authorList>
    </citation>
    <scope>NUCLEOTIDE SEQUENCE</scope>
</reference>
<feature type="compositionally biased region" description="Low complexity" evidence="8">
    <location>
        <begin position="62"/>
        <end position="73"/>
    </location>
</feature>